<dbReference type="EMBL" id="CAJVPK010002738">
    <property type="protein sequence ID" value="CAG8617663.1"/>
    <property type="molecule type" value="Genomic_DNA"/>
</dbReference>
<sequence length="219" mass="26320">MKKPSYVIMNKQNWCSYVRQPSQLDLVEFFENIMNEYEKMKKDVFLRQLKSYERLHMSPDSSKDENEDIVIIIEKGERKESCFVEAKSFSVIRTSKVGRYNLYKVAIFYQGDINNALLYENKSGVQIFGEGYIYFYMMDLEYDGIYHFFQLFEIKLAQEFLEFNLMRKLILETYFFKYHIDNYYSNRNNHNRSFQPSSFMHNPTIIPKTPKNAISDISL</sequence>
<evidence type="ECO:0000313" key="1">
    <source>
        <dbReference type="EMBL" id="CAG8617663.1"/>
    </source>
</evidence>
<gene>
    <name evidence="1" type="ORF">DEBURN_LOCUS10237</name>
</gene>
<name>A0A9N9GPX9_9GLOM</name>
<feature type="non-terminal residue" evidence="1">
    <location>
        <position position="219"/>
    </location>
</feature>
<dbReference type="AlphaFoldDB" id="A0A9N9GPX9"/>
<dbReference type="Proteomes" id="UP000789706">
    <property type="component" value="Unassembled WGS sequence"/>
</dbReference>
<dbReference type="OrthoDB" id="2431975at2759"/>
<proteinExistence type="predicted"/>
<feature type="non-terminal residue" evidence="1">
    <location>
        <position position="1"/>
    </location>
</feature>
<reference evidence="1" key="1">
    <citation type="submission" date="2021-06" db="EMBL/GenBank/DDBJ databases">
        <authorList>
            <person name="Kallberg Y."/>
            <person name="Tangrot J."/>
            <person name="Rosling A."/>
        </authorList>
    </citation>
    <scope>NUCLEOTIDE SEQUENCE</scope>
    <source>
        <strain evidence="1">AZ414A</strain>
    </source>
</reference>
<evidence type="ECO:0000313" key="2">
    <source>
        <dbReference type="Proteomes" id="UP000789706"/>
    </source>
</evidence>
<accession>A0A9N9GPX9</accession>
<protein>
    <submittedName>
        <fullName evidence="1">11790_t:CDS:1</fullName>
    </submittedName>
</protein>
<comment type="caution">
    <text evidence="1">The sequence shown here is derived from an EMBL/GenBank/DDBJ whole genome shotgun (WGS) entry which is preliminary data.</text>
</comment>
<organism evidence="1 2">
    <name type="scientific">Diversispora eburnea</name>
    <dbReference type="NCBI Taxonomy" id="1213867"/>
    <lineage>
        <taxon>Eukaryota</taxon>
        <taxon>Fungi</taxon>
        <taxon>Fungi incertae sedis</taxon>
        <taxon>Mucoromycota</taxon>
        <taxon>Glomeromycotina</taxon>
        <taxon>Glomeromycetes</taxon>
        <taxon>Diversisporales</taxon>
        <taxon>Diversisporaceae</taxon>
        <taxon>Diversispora</taxon>
    </lineage>
</organism>
<keyword evidence="2" id="KW-1185">Reference proteome</keyword>